<comment type="caution">
    <text evidence="7">The sequence shown here is derived from an EMBL/GenBank/DDBJ whole genome shotgun (WGS) entry which is preliminary data.</text>
</comment>
<reference evidence="7" key="3">
    <citation type="submission" date="2019-09" db="EMBL/GenBank/DDBJ databases">
        <authorList>
            <person name="Zhang D.-C."/>
        </authorList>
    </citation>
    <scope>NUCLEOTIDE SEQUENCE</scope>
    <source>
        <strain evidence="7">RU-4-M-4</strain>
    </source>
</reference>
<dbReference type="PANTHER" id="PTHR31885">
    <property type="entry name" value="GH04784P"/>
    <property type="match status" value="1"/>
</dbReference>
<evidence type="ECO:0000313" key="9">
    <source>
        <dbReference type="Proteomes" id="UP000315145"/>
    </source>
</evidence>
<evidence type="ECO:0000256" key="2">
    <source>
        <dbReference type="ARBA" id="ARBA00007375"/>
    </source>
</evidence>
<dbReference type="OrthoDB" id="1424724at2"/>
<evidence type="ECO:0000313" key="8">
    <source>
        <dbReference type="EMBL" id="TSJ73212.1"/>
    </source>
</evidence>
<keyword evidence="9" id="KW-1185">Reference proteome</keyword>
<proteinExistence type="inferred from homology"/>
<evidence type="ECO:0000256" key="4">
    <source>
        <dbReference type="ARBA" id="ARBA00022989"/>
    </source>
</evidence>
<keyword evidence="3 6" id="KW-0812">Transmembrane</keyword>
<dbReference type="EMBL" id="VWRS01000010">
    <property type="protein sequence ID" value="KAA5821928.1"/>
    <property type="molecule type" value="Genomic_DNA"/>
</dbReference>
<dbReference type="EMBL" id="VMBF01000010">
    <property type="protein sequence ID" value="TSJ73212.1"/>
    <property type="molecule type" value="Genomic_DNA"/>
</dbReference>
<evidence type="ECO:0000256" key="6">
    <source>
        <dbReference type="SAM" id="Phobius"/>
    </source>
</evidence>
<dbReference type="AlphaFoldDB" id="A0A5M7B112"/>
<keyword evidence="5 6" id="KW-0472">Membrane</keyword>
<evidence type="ECO:0000256" key="5">
    <source>
        <dbReference type="ARBA" id="ARBA00023136"/>
    </source>
</evidence>
<evidence type="ECO:0000313" key="10">
    <source>
        <dbReference type="Proteomes" id="UP000322315"/>
    </source>
</evidence>
<dbReference type="RefSeq" id="WP_144117857.1">
    <property type="nucleotide sequence ID" value="NZ_JACHGE010000008.1"/>
</dbReference>
<dbReference type="Proteomes" id="UP000322315">
    <property type="component" value="Unassembled WGS sequence"/>
</dbReference>
<evidence type="ECO:0000313" key="7">
    <source>
        <dbReference type="EMBL" id="KAA5821928.1"/>
    </source>
</evidence>
<feature type="transmembrane region" description="Helical" evidence="6">
    <location>
        <begin position="7"/>
        <end position="27"/>
    </location>
</feature>
<feature type="transmembrane region" description="Helical" evidence="6">
    <location>
        <begin position="117"/>
        <end position="136"/>
    </location>
</feature>
<sequence length="243" mass="28447">MSKFRKEAIAFSLFFLAVLLIDIVIKINWDASLFRYISKGSLSILLIGYYTLFHKESSSVKQFFMTLALVFFLIGDIFFILYEIQLYYIFAIFSFGLAKLFYVFRFSNQSDFRVKQITPALTFCFLLMMLVMYLINDNLNDFFFPTLFYFFVTTLFVIFSFLRRDHVNRQSYNLVIIGVFFALGSDTLAALTSFYHSDIPYQNIAVMLFYGVSQLLIVLGIVKETNMAVEEGRVLNENEQFKD</sequence>
<dbReference type="InterPro" id="IPR012506">
    <property type="entry name" value="TMEM86B-like"/>
</dbReference>
<dbReference type="Proteomes" id="UP000315145">
    <property type="component" value="Unassembled WGS sequence"/>
</dbReference>
<reference evidence="8 9" key="2">
    <citation type="submission" date="2019-07" db="EMBL/GenBank/DDBJ databases">
        <title>Algibacter marinivivus sp. nov., isolated from the surface of a marine red alga.</title>
        <authorList>
            <person name="Zhong X."/>
            <person name="Xu W."/>
            <person name="Zhang Y."/>
            <person name="Zhang Q."/>
            <person name="Du Z."/>
        </authorList>
    </citation>
    <scope>NUCLEOTIDE SEQUENCE [LARGE SCALE GENOMIC DNA]</scope>
    <source>
        <strain evidence="8 9">RU-4-M-4</strain>
    </source>
</reference>
<gene>
    <name evidence="7" type="ORF">F2B50_15585</name>
    <name evidence="8" type="ORF">FPF71_15585</name>
</gene>
<dbReference type="PANTHER" id="PTHR31885:SF6">
    <property type="entry name" value="GH04784P"/>
    <property type="match status" value="1"/>
</dbReference>
<feature type="transmembrane region" description="Helical" evidence="6">
    <location>
        <begin position="87"/>
        <end position="105"/>
    </location>
</feature>
<feature type="transmembrane region" description="Helical" evidence="6">
    <location>
        <begin position="201"/>
        <end position="222"/>
    </location>
</feature>
<comment type="similarity">
    <text evidence="2">Belongs to the TMEM86 family.</text>
</comment>
<dbReference type="Pfam" id="PF07947">
    <property type="entry name" value="YhhN"/>
    <property type="match status" value="1"/>
</dbReference>
<reference evidence="7 10" key="1">
    <citation type="journal article" date="2015" name="Int. J. Syst. Evol. Microbiol.">
        <title>Algibacter amylolyticus sp. nov., isolated from intertidal sediment.</title>
        <authorList>
            <person name="Zhang D.C."/>
            <person name="Wu J."/>
            <person name="Neuner K."/>
            <person name="Yao J."/>
            <person name="Margesin R."/>
        </authorList>
    </citation>
    <scope>NUCLEOTIDE SEQUENCE [LARGE SCALE GENOMIC DNA]</scope>
    <source>
        <strain evidence="7 10">RU-4-M-4</strain>
    </source>
</reference>
<feature type="transmembrane region" description="Helical" evidence="6">
    <location>
        <begin position="142"/>
        <end position="162"/>
    </location>
</feature>
<feature type="transmembrane region" description="Helical" evidence="6">
    <location>
        <begin position="33"/>
        <end position="52"/>
    </location>
</feature>
<evidence type="ECO:0008006" key="11">
    <source>
        <dbReference type="Google" id="ProtNLM"/>
    </source>
</evidence>
<feature type="transmembrane region" description="Helical" evidence="6">
    <location>
        <begin position="64"/>
        <end position="81"/>
    </location>
</feature>
<protein>
    <recommendedName>
        <fullName evidence="11">Lysoplasmalogenase</fullName>
    </recommendedName>
</protein>
<keyword evidence="4 6" id="KW-1133">Transmembrane helix</keyword>
<evidence type="ECO:0000256" key="1">
    <source>
        <dbReference type="ARBA" id="ARBA00004141"/>
    </source>
</evidence>
<comment type="subcellular location">
    <subcellularLocation>
        <location evidence="1">Membrane</location>
        <topology evidence="1">Multi-pass membrane protein</topology>
    </subcellularLocation>
</comment>
<dbReference type="GO" id="GO:0016787">
    <property type="term" value="F:hydrolase activity"/>
    <property type="evidence" value="ECO:0007669"/>
    <property type="project" value="TreeGrafter"/>
</dbReference>
<evidence type="ECO:0000256" key="3">
    <source>
        <dbReference type="ARBA" id="ARBA00022692"/>
    </source>
</evidence>
<dbReference type="GO" id="GO:0016020">
    <property type="term" value="C:membrane"/>
    <property type="evidence" value="ECO:0007669"/>
    <property type="project" value="UniProtKB-SubCell"/>
</dbReference>
<name>A0A5M7B112_9FLAO</name>
<organism evidence="7 10">
    <name type="scientific">Algibacter amylolyticus</name>
    <dbReference type="NCBI Taxonomy" id="1608400"/>
    <lineage>
        <taxon>Bacteria</taxon>
        <taxon>Pseudomonadati</taxon>
        <taxon>Bacteroidota</taxon>
        <taxon>Flavobacteriia</taxon>
        <taxon>Flavobacteriales</taxon>
        <taxon>Flavobacteriaceae</taxon>
        <taxon>Algibacter</taxon>
    </lineage>
</organism>
<accession>A0A5M7B112</accession>
<feature type="transmembrane region" description="Helical" evidence="6">
    <location>
        <begin position="174"/>
        <end position="195"/>
    </location>
</feature>